<keyword evidence="5" id="KW-0597">Phosphoprotein</keyword>
<gene>
    <name evidence="8" type="ORF">JFN93_04615</name>
</gene>
<dbReference type="PROSITE" id="PS50110">
    <property type="entry name" value="RESPONSE_REGULATORY"/>
    <property type="match status" value="1"/>
</dbReference>
<dbReference type="GO" id="GO:0005524">
    <property type="term" value="F:ATP binding"/>
    <property type="evidence" value="ECO:0007669"/>
    <property type="project" value="UniProtKB-KW"/>
</dbReference>
<evidence type="ECO:0000256" key="4">
    <source>
        <dbReference type="ARBA" id="ARBA00023163"/>
    </source>
</evidence>
<dbReference type="Gene3D" id="1.10.8.60">
    <property type="match status" value="1"/>
</dbReference>
<dbReference type="Pfam" id="PF00072">
    <property type="entry name" value="Response_reg"/>
    <property type="match status" value="1"/>
</dbReference>
<dbReference type="InterPro" id="IPR009057">
    <property type="entry name" value="Homeodomain-like_sf"/>
</dbReference>
<keyword evidence="3" id="KW-0805">Transcription regulation</keyword>
<evidence type="ECO:0000256" key="2">
    <source>
        <dbReference type="ARBA" id="ARBA00022840"/>
    </source>
</evidence>
<dbReference type="InterPro" id="IPR058031">
    <property type="entry name" value="AAA_lid_NorR"/>
</dbReference>
<dbReference type="InterPro" id="IPR025662">
    <property type="entry name" value="Sigma_54_int_dom_ATP-bd_1"/>
</dbReference>
<name>A0A8J7JBM1_9BACT</name>
<evidence type="ECO:0000313" key="9">
    <source>
        <dbReference type="Proteomes" id="UP000636888"/>
    </source>
</evidence>
<dbReference type="Gene3D" id="3.40.50.2300">
    <property type="match status" value="1"/>
</dbReference>
<dbReference type="GO" id="GO:0000160">
    <property type="term" value="P:phosphorelay signal transduction system"/>
    <property type="evidence" value="ECO:0007669"/>
    <property type="project" value="InterPro"/>
</dbReference>
<evidence type="ECO:0000256" key="3">
    <source>
        <dbReference type="ARBA" id="ARBA00023015"/>
    </source>
</evidence>
<dbReference type="SMART" id="SM00448">
    <property type="entry name" value="REC"/>
    <property type="match status" value="1"/>
</dbReference>
<keyword evidence="9" id="KW-1185">Reference proteome</keyword>
<dbReference type="PROSITE" id="PS00675">
    <property type="entry name" value="SIGMA54_INTERACT_1"/>
    <property type="match status" value="1"/>
</dbReference>
<keyword evidence="2" id="KW-0067">ATP-binding</keyword>
<evidence type="ECO:0000256" key="1">
    <source>
        <dbReference type="ARBA" id="ARBA00022741"/>
    </source>
</evidence>
<dbReference type="PANTHER" id="PTHR32071">
    <property type="entry name" value="TRANSCRIPTIONAL REGULATORY PROTEIN"/>
    <property type="match status" value="1"/>
</dbReference>
<dbReference type="InterPro" id="IPR025943">
    <property type="entry name" value="Sigma_54_int_dom_ATP-bd_2"/>
</dbReference>
<evidence type="ECO:0000256" key="5">
    <source>
        <dbReference type="PROSITE-ProRule" id="PRU00169"/>
    </source>
</evidence>
<dbReference type="Proteomes" id="UP000636888">
    <property type="component" value="Unassembled WGS sequence"/>
</dbReference>
<dbReference type="SUPFAM" id="SSF52540">
    <property type="entry name" value="P-loop containing nucleoside triphosphate hydrolases"/>
    <property type="match status" value="1"/>
</dbReference>
<dbReference type="PROSITE" id="PS00676">
    <property type="entry name" value="SIGMA54_INTERACT_2"/>
    <property type="match status" value="1"/>
</dbReference>
<dbReference type="InterPro" id="IPR011006">
    <property type="entry name" value="CheY-like_superfamily"/>
</dbReference>
<dbReference type="Pfam" id="PF25601">
    <property type="entry name" value="AAA_lid_14"/>
    <property type="match status" value="1"/>
</dbReference>
<evidence type="ECO:0000313" key="8">
    <source>
        <dbReference type="EMBL" id="MBJ6723983.1"/>
    </source>
</evidence>
<dbReference type="InterPro" id="IPR002078">
    <property type="entry name" value="Sigma_54_int"/>
</dbReference>
<reference evidence="8" key="1">
    <citation type="submission" date="2020-12" db="EMBL/GenBank/DDBJ databases">
        <title>Geomonas sp. Red875, isolated from river sediment.</title>
        <authorList>
            <person name="Xu Z."/>
            <person name="Zhang Z."/>
            <person name="Masuda Y."/>
            <person name="Itoh H."/>
            <person name="Senoo K."/>
        </authorList>
    </citation>
    <scope>NUCLEOTIDE SEQUENCE</scope>
    <source>
        <strain evidence="8">Red875</strain>
    </source>
</reference>
<dbReference type="AlphaFoldDB" id="A0A8J7JBM1"/>
<dbReference type="RefSeq" id="WP_199382821.1">
    <property type="nucleotide sequence ID" value="NZ_JAEMHM010000003.1"/>
</dbReference>
<protein>
    <submittedName>
        <fullName evidence="8">Sigma-54-dependent Fis family transcriptional regulator</fullName>
    </submittedName>
</protein>
<dbReference type="GO" id="GO:0043565">
    <property type="term" value="F:sequence-specific DNA binding"/>
    <property type="evidence" value="ECO:0007669"/>
    <property type="project" value="InterPro"/>
</dbReference>
<dbReference type="SUPFAM" id="SSF52172">
    <property type="entry name" value="CheY-like"/>
    <property type="match status" value="1"/>
</dbReference>
<comment type="caution">
    <text evidence="8">The sequence shown here is derived from an EMBL/GenBank/DDBJ whole genome shotgun (WGS) entry which is preliminary data.</text>
</comment>
<dbReference type="PROSITE" id="PS50045">
    <property type="entry name" value="SIGMA54_INTERACT_4"/>
    <property type="match status" value="1"/>
</dbReference>
<proteinExistence type="predicted"/>
<evidence type="ECO:0000259" key="7">
    <source>
        <dbReference type="PROSITE" id="PS50110"/>
    </source>
</evidence>
<dbReference type="EMBL" id="JAEMHM010000003">
    <property type="protein sequence ID" value="MBJ6723983.1"/>
    <property type="molecule type" value="Genomic_DNA"/>
</dbReference>
<evidence type="ECO:0000259" key="6">
    <source>
        <dbReference type="PROSITE" id="PS50045"/>
    </source>
</evidence>
<dbReference type="Pfam" id="PF02954">
    <property type="entry name" value="HTH_8"/>
    <property type="match status" value="1"/>
</dbReference>
<feature type="domain" description="Response regulatory" evidence="7">
    <location>
        <begin position="8"/>
        <end position="123"/>
    </location>
</feature>
<feature type="modified residue" description="4-aspartylphosphate" evidence="5">
    <location>
        <position position="58"/>
    </location>
</feature>
<keyword evidence="1" id="KW-0547">Nucleotide-binding</keyword>
<dbReference type="Gene3D" id="3.40.50.300">
    <property type="entry name" value="P-loop containing nucleotide triphosphate hydrolases"/>
    <property type="match status" value="1"/>
</dbReference>
<accession>A0A8J7JBM1</accession>
<dbReference type="FunFam" id="3.40.50.300:FF:000006">
    <property type="entry name" value="DNA-binding transcriptional regulator NtrC"/>
    <property type="match status" value="1"/>
</dbReference>
<dbReference type="CDD" id="cd00009">
    <property type="entry name" value="AAA"/>
    <property type="match status" value="1"/>
</dbReference>
<dbReference type="PANTHER" id="PTHR32071:SF13">
    <property type="entry name" value="RESPONSE REGULATOR HSFA"/>
    <property type="match status" value="1"/>
</dbReference>
<dbReference type="InterPro" id="IPR001789">
    <property type="entry name" value="Sig_transdc_resp-reg_receiver"/>
</dbReference>
<feature type="domain" description="Sigma-54 factor interaction" evidence="6">
    <location>
        <begin position="153"/>
        <end position="381"/>
    </location>
</feature>
<dbReference type="GO" id="GO:0006355">
    <property type="term" value="P:regulation of DNA-templated transcription"/>
    <property type="evidence" value="ECO:0007669"/>
    <property type="project" value="InterPro"/>
</dbReference>
<dbReference type="InterPro" id="IPR027417">
    <property type="entry name" value="P-loop_NTPase"/>
</dbReference>
<organism evidence="8 9">
    <name type="scientific">Geomesophilobacter sediminis</name>
    <dbReference type="NCBI Taxonomy" id="2798584"/>
    <lineage>
        <taxon>Bacteria</taxon>
        <taxon>Pseudomonadati</taxon>
        <taxon>Thermodesulfobacteriota</taxon>
        <taxon>Desulfuromonadia</taxon>
        <taxon>Geobacterales</taxon>
        <taxon>Geobacteraceae</taxon>
        <taxon>Geomesophilobacter</taxon>
    </lineage>
</organism>
<keyword evidence="4" id="KW-0804">Transcription</keyword>
<sequence>MSELDMQHVLVVDDEPGILQEVSLLLSASDVPRVVTLSDSREVLPFLAEKSVSIVMLDWVMPHVTGRDLLERITSDYPHIPVVVMTAMGDVETAVGCMKMGAFDFLTKPVDPNRLVSSVRKALQVSELGNQNRILKDYLLDDRLRSPEAFEGIVTRNKKMRGIFQYIEAIASSRQPVLITGETGVGKELLANAVHRVSGVSGPFISLNAAGLDDFMFSDTLFGHKKGAFTGADSKRDGLITAAAGGTLFLDEIGDLSLASQIKLLRVLQEKEYYRMGSDLLLKSEARIIAASNMDFSALRKEGKFRHDLYFRLCAHEFHVPPLRERLEDLPLLIEYFADRISRQLGKPVPSVSPDVVSSLEHYPFSGNVRELYNMVHHAVTCCETGILGSSDFPGLKPVQARTPVVVRDGNPLFDVFGKFPTIVQVEDYLIEEAMRLAHGNQTMAAEMLGVARPTLNRKLKEK</sequence>
<dbReference type="SMART" id="SM00382">
    <property type="entry name" value="AAA"/>
    <property type="match status" value="1"/>
</dbReference>
<dbReference type="Gene3D" id="1.10.10.60">
    <property type="entry name" value="Homeodomain-like"/>
    <property type="match status" value="1"/>
</dbReference>
<dbReference type="InterPro" id="IPR003593">
    <property type="entry name" value="AAA+_ATPase"/>
</dbReference>
<dbReference type="InterPro" id="IPR002197">
    <property type="entry name" value="HTH_Fis"/>
</dbReference>
<dbReference type="SUPFAM" id="SSF46689">
    <property type="entry name" value="Homeodomain-like"/>
    <property type="match status" value="1"/>
</dbReference>
<dbReference type="Pfam" id="PF00158">
    <property type="entry name" value="Sigma54_activat"/>
    <property type="match status" value="1"/>
</dbReference>
<dbReference type="PRINTS" id="PR01590">
    <property type="entry name" value="HTHFIS"/>
</dbReference>